<evidence type="ECO:0000313" key="6">
    <source>
        <dbReference type="EMBL" id="CNK99017.1"/>
    </source>
</evidence>
<reference evidence="6" key="2">
    <citation type="submission" date="2015-03" db="EMBL/GenBank/DDBJ databases">
        <authorList>
            <person name="Murphy D."/>
        </authorList>
    </citation>
    <scope>NUCLEOTIDE SEQUENCE [LARGE SCALE GENOMIC DNA]</scope>
    <source>
        <strain evidence="6">IP27925</strain>
    </source>
</reference>
<proteinExistence type="inferred from homology"/>
<evidence type="ECO:0000256" key="1">
    <source>
        <dbReference type="ARBA" id="ARBA00001964"/>
    </source>
</evidence>
<dbReference type="Pfam" id="PF00456">
    <property type="entry name" value="Transketolase_N"/>
    <property type="match status" value="1"/>
</dbReference>
<dbReference type="PANTHER" id="PTHR47514:SF1">
    <property type="entry name" value="TRANSKETOLASE N-TERMINAL SECTION-RELATED"/>
    <property type="match status" value="1"/>
</dbReference>
<dbReference type="Proteomes" id="UP000040088">
    <property type="component" value="Unassembled WGS sequence"/>
</dbReference>
<evidence type="ECO:0000259" key="4">
    <source>
        <dbReference type="Pfam" id="PF00456"/>
    </source>
</evidence>
<evidence type="ECO:0000313" key="8">
    <source>
        <dbReference type="Proteomes" id="UP000069914"/>
    </source>
</evidence>
<dbReference type="KEGG" id="yak:ACZ76_13300"/>
<dbReference type="PANTHER" id="PTHR47514">
    <property type="entry name" value="TRANSKETOLASE N-TERMINAL SECTION-RELATED"/>
    <property type="match status" value="1"/>
</dbReference>
<dbReference type="SUPFAM" id="SSF52518">
    <property type="entry name" value="Thiamin diphosphate-binding fold (THDP-binding)"/>
    <property type="match status" value="1"/>
</dbReference>
<comment type="similarity">
    <text evidence="2">Belongs to the transketolase family.</text>
</comment>
<protein>
    <submittedName>
        <fullName evidence="5 6">Transketolase</fullName>
        <ecNumber evidence="6">2.2.1.1</ecNumber>
    </submittedName>
</protein>
<dbReference type="EC" id="2.2.1.1" evidence="6"/>
<dbReference type="InterPro" id="IPR005474">
    <property type="entry name" value="Transketolase_N"/>
</dbReference>
<dbReference type="InterPro" id="IPR029061">
    <property type="entry name" value="THDP-binding"/>
</dbReference>
<dbReference type="GO" id="GO:0004802">
    <property type="term" value="F:transketolase activity"/>
    <property type="evidence" value="ECO:0007669"/>
    <property type="project" value="UniProtKB-EC"/>
</dbReference>
<evidence type="ECO:0000313" key="5">
    <source>
        <dbReference type="EMBL" id="AKP34444.1"/>
    </source>
</evidence>
<organism evidence="6 7">
    <name type="scientific">Yersinia aleksiciae</name>
    <dbReference type="NCBI Taxonomy" id="263819"/>
    <lineage>
        <taxon>Bacteria</taxon>
        <taxon>Pseudomonadati</taxon>
        <taxon>Pseudomonadota</taxon>
        <taxon>Gammaproteobacteria</taxon>
        <taxon>Enterobacterales</taxon>
        <taxon>Yersiniaceae</taxon>
        <taxon>Yersinia</taxon>
    </lineage>
</organism>
<dbReference type="OrthoDB" id="8732661at2"/>
<dbReference type="CDD" id="cd02012">
    <property type="entry name" value="TPP_TK"/>
    <property type="match status" value="1"/>
</dbReference>
<gene>
    <name evidence="6" type="primary">tktB</name>
    <name evidence="5" type="ORF">ACZ76_13300</name>
    <name evidence="6" type="ORF">ERS008460_01510</name>
</gene>
<name>A0A0T9TS51_YERAE</name>
<keyword evidence="3" id="KW-0786">Thiamine pyrophosphate</keyword>
<dbReference type="RefSeq" id="WP_048619346.1">
    <property type="nucleotide sequence ID" value="NZ_CABHPU010000123.1"/>
</dbReference>
<keyword evidence="8" id="KW-1185">Reference proteome</keyword>
<dbReference type="GeneID" id="61904365"/>
<evidence type="ECO:0000256" key="2">
    <source>
        <dbReference type="ARBA" id="ARBA00007131"/>
    </source>
</evidence>
<dbReference type="EMBL" id="CQEM01000006">
    <property type="protein sequence ID" value="CNK99017.1"/>
    <property type="molecule type" value="Genomic_DNA"/>
</dbReference>
<sequence>MNPYSLSVDELVRKARAIRRRIVLLNANSPAGGHTGADLSQVEILTALYFRLLNCAPDRLTDPERDIYVQSKGHAVGGYYCCLAEAGYFPEAWLATYQHANSHLPGHPVKHKTPGIELNTGALGHGLPVAVGIALAAKRANSQRRVFVLTGDGELAEGSNWEAALVAAHYQLDNLIIINDKNKLQLAGSTKSIMNTDPLADKWQAFGLQVTECRGNDMQSVVETLEGLQQNGKPNVVIANTEKGAGISFIQGRVEWHHRVPKGAEIDLALEELNDE</sequence>
<dbReference type="EMBL" id="CP011975">
    <property type="protein sequence ID" value="AKP34444.1"/>
    <property type="molecule type" value="Genomic_DNA"/>
</dbReference>
<dbReference type="Gene3D" id="3.40.50.970">
    <property type="match status" value="1"/>
</dbReference>
<dbReference type="AlphaFoldDB" id="A0A0T9TS51"/>
<evidence type="ECO:0000256" key="3">
    <source>
        <dbReference type="ARBA" id="ARBA00023052"/>
    </source>
</evidence>
<dbReference type="Proteomes" id="UP000069914">
    <property type="component" value="Chromosome"/>
</dbReference>
<reference evidence="5 8" key="1">
    <citation type="journal article" date="2015" name="Genome Announc.">
        <title>De Novo Genome Sequence of Yersinia aleksiciae Y159T.</title>
        <authorList>
            <person name="Sprague L.D."/>
            <person name="Neubauer H."/>
        </authorList>
    </citation>
    <scope>NUCLEOTIDE SEQUENCE [LARGE SCALE GENOMIC DNA]</scope>
    <source>
        <strain evidence="5 8">159</strain>
    </source>
</reference>
<comment type="cofactor">
    <cofactor evidence="1">
        <name>thiamine diphosphate</name>
        <dbReference type="ChEBI" id="CHEBI:58937"/>
    </cofactor>
</comment>
<feature type="domain" description="Transketolase N-terminal" evidence="4">
    <location>
        <begin position="26"/>
        <end position="267"/>
    </location>
</feature>
<keyword evidence="6" id="KW-0808">Transferase</keyword>
<accession>A0A0T9TS51</accession>
<reference evidence="7" key="3">
    <citation type="submission" date="2015-03" db="EMBL/GenBank/DDBJ databases">
        <authorList>
            <consortium name="Pathogen Informatics"/>
        </authorList>
    </citation>
    <scope>NUCLEOTIDE SEQUENCE [LARGE SCALE GENOMIC DNA]</scope>
    <source>
        <strain evidence="7">IP27925</strain>
    </source>
</reference>
<evidence type="ECO:0000313" key="7">
    <source>
        <dbReference type="Proteomes" id="UP000040088"/>
    </source>
</evidence>